<organism evidence="2 3">
    <name type="scientific">Ameca splendens</name>
    <dbReference type="NCBI Taxonomy" id="208324"/>
    <lineage>
        <taxon>Eukaryota</taxon>
        <taxon>Metazoa</taxon>
        <taxon>Chordata</taxon>
        <taxon>Craniata</taxon>
        <taxon>Vertebrata</taxon>
        <taxon>Euteleostomi</taxon>
        <taxon>Actinopterygii</taxon>
        <taxon>Neopterygii</taxon>
        <taxon>Teleostei</taxon>
        <taxon>Neoteleostei</taxon>
        <taxon>Acanthomorphata</taxon>
        <taxon>Ovalentaria</taxon>
        <taxon>Atherinomorphae</taxon>
        <taxon>Cyprinodontiformes</taxon>
        <taxon>Goodeidae</taxon>
        <taxon>Ameca</taxon>
    </lineage>
</organism>
<proteinExistence type="predicted"/>
<comment type="caution">
    <text evidence="2">The sequence shown here is derived from an EMBL/GenBank/DDBJ whole genome shotgun (WGS) entry which is preliminary data.</text>
</comment>
<sequence length="74" mass="8205">MRAIPEENLLEAAEDWGRESPISGRPQTCNKRCNGKMAPKSKAPNSEVTLLSPLNSILQPSQQRMGDNKQLTLE</sequence>
<evidence type="ECO:0000313" key="2">
    <source>
        <dbReference type="EMBL" id="MEQ2294828.1"/>
    </source>
</evidence>
<dbReference type="EMBL" id="JAHRIP010038023">
    <property type="protein sequence ID" value="MEQ2294828.1"/>
    <property type="molecule type" value="Genomic_DNA"/>
</dbReference>
<accession>A0ABV0YN55</accession>
<evidence type="ECO:0000313" key="3">
    <source>
        <dbReference type="Proteomes" id="UP001469553"/>
    </source>
</evidence>
<feature type="region of interest" description="Disordered" evidence="1">
    <location>
        <begin position="12"/>
        <end position="74"/>
    </location>
</feature>
<name>A0ABV0YN55_9TELE</name>
<feature type="compositionally biased region" description="Polar residues" evidence="1">
    <location>
        <begin position="43"/>
        <end position="74"/>
    </location>
</feature>
<gene>
    <name evidence="2" type="ORF">AMECASPLE_007825</name>
</gene>
<reference evidence="2 3" key="1">
    <citation type="submission" date="2021-06" db="EMBL/GenBank/DDBJ databases">
        <authorList>
            <person name="Palmer J.M."/>
        </authorList>
    </citation>
    <scope>NUCLEOTIDE SEQUENCE [LARGE SCALE GENOMIC DNA]</scope>
    <source>
        <strain evidence="2 3">AS_MEX2019</strain>
        <tissue evidence="2">Muscle</tissue>
    </source>
</reference>
<protein>
    <submittedName>
        <fullName evidence="2">Uncharacterized protein</fullName>
    </submittedName>
</protein>
<dbReference type="Proteomes" id="UP001469553">
    <property type="component" value="Unassembled WGS sequence"/>
</dbReference>
<keyword evidence="3" id="KW-1185">Reference proteome</keyword>
<evidence type="ECO:0000256" key="1">
    <source>
        <dbReference type="SAM" id="MobiDB-lite"/>
    </source>
</evidence>